<keyword evidence="3" id="KW-1185">Reference proteome</keyword>
<feature type="transmembrane region" description="Helical" evidence="1">
    <location>
        <begin position="43"/>
        <end position="65"/>
    </location>
</feature>
<organism evidence="2 3">
    <name type="scientific">Streptomyces flaveus</name>
    <dbReference type="NCBI Taxonomy" id="66370"/>
    <lineage>
        <taxon>Bacteria</taxon>
        <taxon>Bacillati</taxon>
        <taxon>Actinomycetota</taxon>
        <taxon>Actinomycetes</taxon>
        <taxon>Kitasatosporales</taxon>
        <taxon>Streptomycetaceae</taxon>
        <taxon>Streptomyces</taxon>
        <taxon>Streptomyces aurantiacus group</taxon>
    </lineage>
</organism>
<evidence type="ECO:0000256" key="1">
    <source>
        <dbReference type="SAM" id="Phobius"/>
    </source>
</evidence>
<evidence type="ECO:0000313" key="2">
    <source>
        <dbReference type="EMBL" id="GGK88552.1"/>
    </source>
</evidence>
<proteinExistence type="predicted"/>
<reference evidence="2" key="2">
    <citation type="submission" date="2020-09" db="EMBL/GenBank/DDBJ databases">
        <authorList>
            <person name="Sun Q."/>
            <person name="Ohkuma M."/>
        </authorList>
    </citation>
    <scope>NUCLEOTIDE SEQUENCE</scope>
    <source>
        <strain evidence="2">JCM 3035</strain>
    </source>
</reference>
<dbReference type="RefSeq" id="WP_189324690.1">
    <property type="nucleotide sequence ID" value="NZ_BMPQ01000016.1"/>
</dbReference>
<comment type="caution">
    <text evidence="2">The sequence shown here is derived from an EMBL/GenBank/DDBJ whole genome shotgun (WGS) entry which is preliminary data.</text>
</comment>
<reference evidence="2" key="1">
    <citation type="journal article" date="2014" name="Int. J. Syst. Evol. Microbiol.">
        <title>Complete genome sequence of Corynebacterium casei LMG S-19264T (=DSM 44701T), isolated from a smear-ripened cheese.</title>
        <authorList>
            <consortium name="US DOE Joint Genome Institute (JGI-PGF)"/>
            <person name="Walter F."/>
            <person name="Albersmeier A."/>
            <person name="Kalinowski J."/>
            <person name="Ruckert C."/>
        </authorList>
    </citation>
    <scope>NUCLEOTIDE SEQUENCE</scope>
    <source>
        <strain evidence="2">JCM 3035</strain>
    </source>
</reference>
<keyword evidence="1" id="KW-0812">Transmembrane</keyword>
<keyword evidence="1" id="KW-1133">Transmembrane helix</keyword>
<keyword evidence="1" id="KW-0472">Membrane</keyword>
<sequence>MTQLTGPEEHQLRLALGLIGEAVGGEEPATPLRAHPAWSKRPGIVVGALVAAASLALVLLAYALADGDSGGAQQDQGQALSHMEWIACSPMIVEGDVVAVRDHPGQDDTVKVTLTVTEWIKPSQGAERQIQFTALSAKEMGEYPYRKGEHMLVAVRDRPDEPADTFRVDGAGKSRTLEFERNRIDQNLAAAAKTECPAFWRNRDDDSGGRADS</sequence>
<protein>
    <submittedName>
        <fullName evidence="2">Uncharacterized protein</fullName>
    </submittedName>
</protein>
<dbReference type="EMBL" id="BMPQ01000016">
    <property type="protein sequence ID" value="GGK88552.1"/>
    <property type="molecule type" value="Genomic_DNA"/>
</dbReference>
<accession>A0A917R4J1</accession>
<name>A0A917R4J1_9ACTN</name>
<dbReference type="Proteomes" id="UP000637788">
    <property type="component" value="Unassembled WGS sequence"/>
</dbReference>
<evidence type="ECO:0000313" key="3">
    <source>
        <dbReference type="Proteomes" id="UP000637788"/>
    </source>
</evidence>
<gene>
    <name evidence="2" type="ORF">GCM10010094_57070</name>
</gene>
<dbReference type="AlphaFoldDB" id="A0A917R4J1"/>